<gene>
    <name evidence="1" type="ORF">WA026_023023</name>
</gene>
<accession>A0AAW1VIV9</accession>
<keyword evidence="2" id="KW-1185">Reference proteome</keyword>
<dbReference type="AlphaFoldDB" id="A0AAW1VIV9"/>
<reference evidence="1 2" key="1">
    <citation type="submission" date="2023-03" db="EMBL/GenBank/DDBJ databases">
        <title>Genome insight into feeding habits of ladybird beetles.</title>
        <authorList>
            <person name="Li H.-S."/>
            <person name="Huang Y.-H."/>
            <person name="Pang H."/>
        </authorList>
    </citation>
    <scope>NUCLEOTIDE SEQUENCE [LARGE SCALE GENOMIC DNA]</scope>
    <source>
        <strain evidence="1">SYSU_2023b</strain>
        <tissue evidence="1">Whole body</tissue>
    </source>
</reference>
<proteinExistence type="predicted"/>
<evidence type="ECO:0000313" key="2">
    <source>
        <dbReference type="Proteomes" id="UP001431783"/>
    </source>
</evidence>
<sequence length="115" mass="13297">MIEILLIRMKSTTKKKKKRLDLKHRCGKLSKILIVFQTVVYGVEDAIECEDMPQHTMRNRLMNGVKSIESQSPTEEEIANLIEPYSIQNETLLSVVANAQLLQYKSKYLQLFIKA</sequence>
<name>A0AAW1VIV9_9CUCU</name>
<evidence type="ECO:0000313" key="1">
    <source>
        <dbReference type="EMBL" id="KAK9892966.1"/>
    </source>
</evidence>
<dbReference type="EMBL" id="JARQZJ010000142">
    <property type="protein sequence ID" value="KAK9892966.1"/>
    <property type="molecule type" value="Genomic_DNA"/>
</dbReference>
<protein>
    <submittedName>
        <fullName evidence="1">Uncharacterized protein</fullName>
    </submittedName>
</protein>
<organism evidence="1 2">
    <name type="scientific">Henosepilachna vigintioctopunctata</name>
    <dbReference type="NCBI Taxonomy" id="420089"/>
    <lineage>
        <taxon>Eukaryota</taxon>
        <taxon>Metazoa</taxon>
        <taxon>Ecdysozoa</taxon>
        <taxon>Arthropoda</taxon>
        <taxon>Hexapoda</taxon>
        <taxon>Insecta</taxon>
        <taxon>Pterygota</taxon>
        <taxon>Neoptera</taxon>
        <taxon>Endopterygota</taxon>
        <taxon>Coleoptera</taxon>
        <taxon>Polyphaga</taxon>
        <taxon>Cucujiformia</taxon>
        <taxon>Coccinelloidea</taxon>
        <taxon>Coccinellidae</taxon>
        <taxon>Epilachninae</taxon>
        <taxon>Epilachnini</taxon>
        <taxon>Henosepilachna</taxon>
    </lineage>
</organism>
<comment type="caution">
    <text evidence="1">The sequence shown here is derived from an EMBL/GenBank/DDBJ whole genome shotgun (WGS) entry which is preliminary data.</text>
</comment>
<dbReference type="Proteomes" id="UP001431783">
    <property type="component" value="Unassembled WGS sequence"/>
</dbReference>